<protein>
    <submittedName>
        <fullName evidence="2">ROK family protein</fullName>
    </submittedName>
</protein>
<evidence type="ECO:0000256" key="1">
    <source>
        <dbReference type="ARBA" id="ARBA00006479"/>
    </source>
</evidence>
<organism evidence="2 3">
    <name type="scientific">Massilicoli timonensis</name>
    <dbReference type="NCBI Taxonomy" id="2015901"/>
    <lineage>
        <taxon>Bacteria</taxon>
        <taxon>Bacillati</taxon>
        <taxon>Bacillota</taxon>
        <taxon>Erysipelotrichia</taxon>
        <taxon>Erysipelotrichales</taxon>
        <taxon>Erysipelotrichaceae</taxon>
        <taxon>Massilicoli</taxon>
    </lineage>
</organism>
<evidence type="ECO:0000313" key="2">
    <source>
        <dbReference type="EMBL" id="MCQ5120838.1"/>
    </source>
</evidence>
<accession>A0ABT1SHZ8</accession>
<dbReference type="SUPFAM" id="SSF53067">
    <property type="entry name" value="Actin-like ATPase domain"/>
    <property type="match status" value="1"/>
</dbReference>
<dbReference type="RefSeq" id="WP_256197267.1">
    <property type="nucleotide sequence ID" value="NZ_CANTYB010000053.1"/>
</dbReference>
<dbReference type="InterPro" id="IPR000600">
    <property type="entry name" value="ROK"/>
</dbReference>
<comment type="similarity">
    <text evidence="1">Belongs to the ROK (NagC/XylR) family.</text>
</comment>
<comment type="caution">
    <text evidence="2">The sequence shown here is derived from an EMBL/GenBank/DDBJ whole genome shotgun (WGS) entry which is preliminary data.</text>
</comment>
<dbReference type="Proteomes" id="UP001524435">
    <property type="component" value="Unassembled WGS sequence"/>
</dbReference>
<dbReference type="EMBL" id="JANGCH010000001">
    <property type="protein sequence ID" value="MCQ5120838.1"/>
    <property type="molecule type" value="Genomic_DNA"/>
</dbReference>
<reference evidence="2 3" key="1">
    <citation type="submission" date="2022-06" db="EMBL/GenBank/DDBJ databases">
        <title>Isolation of gut microbiota from human fecal samples.</title>
        <authorList>
            <person name="Pamer E.G."/>
            <person name="Barat B."/>
            <person name="Waligurski E."/>
            <person name="Medina S."/>
            <person name="Paddock L."/>
            <person name="Mostad J."/>
        </authorList>
    </citation>
    <scope>NUCLEOTIDE SEQUENCE [LARGE SCALE GENOMIC DNA]</scope>
    <source>
        <strain evidence="2 3">DFI.6.1</strain>
    </source>
</reference>
<name>A0ABT1SHZ8_9FIRM</name>
<keyword evidence="3" id="KW-1185">Reference proteome</keyword>
<proteinExistence type="inferred from homology"/>
<sequence>MKNYYSIDIGGTYTKIAYLDEDGQILQLEKIKTASPSADAFYDKVTAFLTHKAYGIGICAPGIFRHDGMILSASSGNASLLYQTNPILELQKRTGLAASLLNDAKACGLCEFYRGAAKGKKRAAVYVIGTGIGGCLIDENGIHTGANGFSGEFSYMPIYHQGAIAQLGNEASMTGLLRYYQSLGHPEVDDTHIITRRYFQKEADAQKAIDHWLEAITMQLITIHSVYDPQIICIGGAISAQAWVIEALRERYRQMTRSFISPTLPDQTIITACAYQGEANLIGAFLHMRKESEETA</sequence>
<gene>
    <name evidence="2" type="ORF">NE663_01015</name>
</gene>
<dbReference type="InterPro" id="IPR043129">
    <property type="entry name" value="ATPase_NBD"/>
</dbReference>
<dbReference type="Pfam" id="PF00480">
    <property type="entry name" value="ROK"/>
    <property type="match status" value="1"/>
</dbReference>
<dbReference type="Gene3D" id="3.30.420.40">
    <property type="match status" value="2"/>
</dbReference>
<dbReference type="PANTHER" id="PTHR18964:SF149">
    <property type="entry name" value="BIFUNCTIONAL UDP-N-ACETYLGLUCOSAMINE 2-EPIMERASE_N-ACETYLMANNOSAMINE KINASE"/>
    <property type="match status" value="1"/>
</dbReference>
<evidence type="ECO:0000313" key="3">
    <source>
        <dbReference type="Proteomes" id="UP001524435"/>
    </source>
</evidence>
<dbReference type="PANTHER" id="PTHR18964">
    <property type="entry name" value="ROK (REPRESSOR, ORF, KINASE) FAMILY"/>
    <property type="match status" value="1"/>
</dbReference>